<dbReference type="AlphaFoldDB" id="A0A3P3XTE8"/>
<reference evidence="2" key="1">
    <citation type="submission" date="2017-02" db="EMBL/GenBank/DDBJ databases">
        <authorList>
            <person name="Regsiter A."/>
            <person name="William W."/>
        </authorList>
    </citation>
    <scope>NUCLEOTIDE SEQUENCE</scope>
    <source>
        <strain evidence="2">BdmA 4</strain>
    </source>
</reference>
<organism evidence="2">
    <name type="scientific">uncultured spirochete</name>
    <dbReference type="NCBI Taxonomy" id="156406"/>
    <lineage>
        <taxon>Bacteria</taxon>
        <taxon>Pseudomonadati</taxon>
        <taxon>Spirochaetota</taxon>
        <taxon>Spirochaetia</taxon>
        <taxon>Spirochaetales</taxon>
        <taxon>environmental samples</taxon>
    </lineage>
</organism>
<keyword evidence="1" id="KW-0812">Transmembrane</keyword>
<gene>
    <name evidence="2" type="ORF">SPIRO4BDMA_50874</name>
</gene>
<keyword evidence="1" id="KW-0472">Membrane</keyword>
<sequence>MRWRKSLFTKTYVTIVILALISALAVGLFVFGQYRLRFKSNSVSALPQFYKRNSMDLGISPDPEKGRILAERLGVDIFYFGKSSH</sequence>
<name>A0A3P3XTE8_9SPIR</name>
<feature type="transmembrane region" description="Helical" evidence="1">
    <location>
        <begin position="12"/>
        <end position="31"/>
    </location>
</feature>
<protein>
    <submittedName>
        <fullName evidence="2">Uncharacterized protein</fullName>
    </submittedName>
</protein>
<keyword evidence="1" id="KW-1133">Transmembrane helix</keyword>
<evidence type="ECO:0000256" key="1">
    <source>
        <dbReference type="SAM" id="Phobius"/>
    </source>
</evidence>
<evidence type="ECO:0000313" key="2">
    <source>
        <dbReference type="EMBL" id="SLM19359.1"/>
    </source>
</evidence>
<proteinExistence type="predicted"/>
<dbReference type="EMBL" id="FWDO01000005">
    <property type="protein sequence ID" value="SLM19359.1"/>
    <property type="molecule type" value="Genomic_DNA"/>
</dbReference>
<accession>A0A3P3XTE8</accession>